<dbReference type="AlphaFoldDB" id="A0A974PSE9"/>
<dbReference type="Proteomes" id="UP000596427">
    <property type="component" value="Chromosome"/>
</dbReference>
<dbReference type="Gene3D" id="1.10.260.40">
    <property type="entry name" value="lambda repressor-like DNA-binding domains"/>
    <property type="match status" value="1"/>
</dbReference>
<dbReference type="InterPro" id="IPR001387">
    <property type="entry name" value="Cro/C1-type_HTH"/>
</dbReference>
<accession>A0A974PSE9</accession>
<protein>
    <submittedName>
        <fullName evidence="2">Helix-turn-helix transcriptional regulator</fullName>
    </submittedName>
</protein>
<dbReference type="InterPro" id="IPR010982">
    <property type="entry name" value="Lambda_DNA-bd_dom_sf"/>
</dbReference>
<proteinExistence type="predicted"/>
<dbReference type="EMBL" id="CP063362">
    <property type="protein sequence ID" value="QRG08923.1"/>
    <property type="molecule type" value="Genomic_DNA"/>
</dbReference>
<organism evidence="2 3">
    <name type="scientific">Xanthobacter dioxanivorans</name>
    <dbReference type="NCBI Taxonomy" id="2528964"/>
    <lineage>
        <taxon>Bacteria</taxon>
        <taxon>Pseudomonadati</taxon>
        <taxon>Pseudomonadota</taxon>
        <taxon>Alphaproteobacteria</taxon>
        <taxon>Hyphomicrobiales</taxon>
        <taxon>Xanthobacteraceae</taxon>
        <taxon>Xanthobacter</taxon>
    </lineage>
</organism>
<dbReference type="CDD" id="cd00093">
    <property type="entry name" value="HTH_XRE"/>
    <property type="match status" value="1"/>
</dbReference>
<name>A0A974PSE9_9HYPH</name>
<dbReference type="GO" id="GO:0003677">
    <property type="term" value="F:DNA binding"/>
    <property type="evidence" value="ECO:0007669"/>
    <property type="project" value="InterPro"/>
</dbReference>
<gene>
    <name evidence="2" type="ORF">EZH22_11990</name>
</gene>
<evidence type="ECO:0000313" key="3">
    <source>
        <dbReference type="Proteomes" id="UP000596427"/>
    </source>
</evidence>
<feature type="domain" description="HTH cro/C1-type" evidence="1">
    <location>
        <begin position="8"/>
        <end position="35"/>
    </location>
</feature>
<dbReference type="KEGG" id="xdi:EZH22_11990"/>
<evidence type="ECO:0000259" key="1">
    <source>
        <dbReference type="PROSITE" id="PS50943"/>
    </source>
</evidence>
<reference evidence="2 3" key="1">
    <citation type="submission" date="2020-10" db="EMBL/GenBank/DDBJ databases">
        <title>Degradation of 1,4-Dioxane by Xanthobacter sp. YN2, via a Novel Group-2 Soluble Di-Iron Monooxygenase.</title>
        <authorList>
            <person name="Ma F."/>
            <person name="Wang Y."/>
            <person name="Yang J."/>
            <person name="Guo H."/>
            <person name="Su D."/>
            <person name="Yu L."/>
        </authorList>
    </citation>
    <scope>NUCLEOTIDE SEQUENCE [LARGE SCALE GENOMIC DNA]</scope>
    <source>
        <strain evidence="2 3">YN2</strain>
    </source>
</reference>
<dbReference type="PROSITE" id="PS50943">
    <property type="entry name" value="HTH_CROC1"/>
    <property type="match status" value="1"/>
</dbReference>
<sequence length="118" mass="12859">MSELLSSVEERRLRAGLSQRSVARAIGISQPHYSKVVGGLVRLPKGLEDRLAAWLAAQEHDPVEGRTGVGIEASRIRELAASIEAQLRELNRLLGVSSGARNKRVPSATRRRPDKAIS</sequence>
<dbReference type="SUPFAM" id="SSF47413">
    <property type="entry name" value="lambda repressor-like DNA-binding domains"/>
    <property type="match status" value="1"/>
</dbReference>
<evidence type="ECO:0000313" key="2">
    <source>
        <dbReference type="EMBL" id="QRG08923.1"/>
    </source>
</evidence>
<dbReference type="Pfam" id="PF13560">
    <property type="entry name" value="HTH_31"/>
    <property type="match status" value="1"/>
</dbReference>
<keyword evidence="3" id="KW-1185">Reference proteome</keyword>